<dbReference type="EMBL" id="WHWC01000002">
    <property type="protein sequence ID" value="KAG8387929.1"/>
    <property type="molecule type" value="Genomic_DNA"/>
</dbReference>
<protein>
    <submittedName>
        <fullName evidence="1">Uncharacterized protein</fullName>
    </submittedName>
</protein>
<gene>
    <name evidence="1" type="ORF">BUALT_Bualt02G0072400</name>
</gene>
<keyword evidence="2" id="KW-1185">Reference proteome</keyword>
<reference evidence="1" key="1">
    <citation type="submission" date="2019-10" db="EMBL/GenBank/DDBJ databases">
        <authorList>
            <person name="Zhang R."/>
            <person name="Pan Y."/>
            <person name="Wang J."/>
            <person name="Ma R."/>
            <person name="Yu S."/>
        </authorList>
    </citation>
    <scope>NUCLEOTIDE SEQUENCE</scope>
    <source>
        <strain evidence="1">LA-IB0</strain>
        <tissue evidence="1">Leaf</tissue>
    </source>
</reference>
<dbReference type="PANTHER" id="PTHR34132:SF4">
    <property type="entry name" value="EXPRESSED PROTEIN"/>
    <property type="match status" value="1"/>
</dbReference>
<comment type="caution">
    <text evidence="1">The sequence shown here is derived from an EMBL/GenBank/DDBJ whole genome shotgun (WGS) entry which is preliminary data.</text>
</comment>
<name>A0AAV6XYP3_9LAMI</name>
<sequence>MSATLAGFFVLRNLKSPPNPQNDDVAEETDSINTVPLSSKVCAAVGKGFWTCVDMASGRYLWRNLASSSRFSAAN</sequence>
<evidence type="ECO:0000313" key="1">
    <source>
        <dbReference type="EMBL" id="KAG8387929.1"/>
    </source>
</evidence>
<dbReference type="Proteomes" id="UP000826271">
    <property type="component" value="Unassembled WGS sequence"/>
</dbReference>
<accession>A0AAV6XYP3</accession>
<organism evidence="1 2">
    <name type="scientific">Buddleja alternifolia</name>
    <dbReference type="NCBI Taxonomy" id="168488"/>
    <lineage>
        <taxon>Eukaryota</taxon>
        <taxon>Viridiplantae</taxon>
        <taxon>Streptophyta</taxon>
        <taxon>Embryophyta</taxon>
        <taxon>Tracheophyta</taxon>
        <taxon>Spermatophyta</taxon>
        <taxon>Magnoliopsida</taxon>
        <taxon>eudicotyledons</taxon>
        <taxon>Gunneridae</taxon>
        <taxon>Pentapetalae</taxon>
        <taxon>asterids</taxon>
        <taxon>lamiids</taxon>
        <taxon>Lamiales</taxon>
        <taxon>Scrophulariaceae</taxon>
        <taxon>Buddlejeae</taxon>
        <taxon>Buddleja</taxon>
    </lineage>
</organism>
<evidence type="ECO:0000313" key="2">
    <source>
        <dbReference type="Proteomes" id="UP000826271"/>
    </source>
</evidence>
<dbReference type="PANTHER" id="PTHR34132">
    <property type="entry name" value="EMB|CAB87627.1-RELATED"/>
    <property type="match status" value="1"/>
</dbReference>
<dbReference type="AlphaFoldDB" id="A0AAV6XYP3"/>
<proteinExistence type="predicted"/>